<feature type="transmembrane region" description="Helical" evidence="1">
    <location>
        <begin position="98"/>
        <end position="126"/>
    </location>
</feature>
<keyword evidence="1" id="KW-0812">Transmembrane</keyword>
<organism evidence="2 3">
    <name type="scientific">Streptomyces rubellomurinus (strain ATCC 31215)</name>
    <dbReference type="NCBI Taxonomy" id="359131"/>
    <lineage>
        <taxon>Bacteria</taxon>
        <taxon>Bacillati</taxon>
        <taxon>Actinomycetota</taxon>
        <taxon>Actinomycetes</taxon>
        <taxon>Kitasatosporales</taxon>
        <taxon>Streptomycetaceae</taxon>
        <taxon>Streptomyces</taxon>
    </lineage>
</organism>
<dbReference type="PATRIC" id="fig|359131.3.peg.6242"/>
<keyword evidence="1" id="KW-0472">Membrane</keyword>
<dbReference type="AlphaFoldDB" id="A0A0F2TIC8"/>
<proteinExistence type="predicted"/>
<accession>A0A0F2TIC8</accession>
<evidence type="ECO:0000256" key="1">
    <source>
        <dbReference type="SAM" id="Phobius"/>
    </source>
</evidence>
<name>A0A0F2TIC8_STRR3</name>
<sequence length="249" mass="26427">MTTTAHALRAERIKFATLPSQWTAPLVALVLNTGITAAVGLAYASDTTPGEDPANTVYYGLNFGHVAVACLGILLIGQEFNTRMIDVSLTAVPRRRHLYLAKLTLGAALGLLLGLASTTLSFLAVATTTGLNLTTPGLARSFLAGVLYHPLLVVLCLGLTSALGNYTAALGLLTPTLFLGTTWLTAIPGIREAAQFLPDRAGQYALRTQAEPGIHYSHCTGLLIMLLWTTTAAYAGLRALRRRETSAHR</sequence>
<gene>
    <name evidence="2" type="ORF">VM95_05780</name>
</gene>
<evidence type="ECO:0000313" key="2">
    <source>
        <dbReference type="EMBL" id="KJS62988.1"/>
    </source>
</evidence>
<evidence type="ECO:0008006" key="4">
    <source>
        <dbReference type="Google" id="ProtNLM"/>
    </source>
</evidence>
<feature type="transmembrane region" description="Helical" evidence="1">
    <location>
        <begin position="56"/>
        <end position="77"/>
    </location>
</feature>
<reference evidence="2 3" key="1">
    <citation type="submission" date="2015-02" db="EMBL/GenBank/DDBJ databases">
        <authorList>
            <person name="Ju K.-S."/>
            <person name="Doroghazi J.R."/>
            <person name="Metcalf W."/>
        </authorList>
    </citation>
    <scope>NUCLEOTIDE SEQUENCE [LARGE SCALE GENOMIC DNA]</scope>
    <source>
        <strain evidence="2 3">ATCC 31215</strain>
    </source>
</reference>
<comment type="caution">
    <text evidence="2">The sequence shown here is derived from an EMBL/GenBank/DDBJ whole genome shotgun (WGS) entry which is preliminary data.</text>
</comment>
<dbReference type="EMBL" id="JZKH01000007">
    <property type="protein sequence ID" value="KJS62988.1"/>
    <property type="molecule type" value="Genomic_DNA"/>
</dbReference>
<evidence type="ECO:0000313" key="3">
    <source>
        <dbReference type="Proteomes" id="UP000033699"/>
    </source>
</evidence>
<feature type="transmembrane region" description="Helical" evidence="1">
    <location>
        <begin position="166"/>
        <end position="190"/>
    </location>
</feature>
<keyword evidence="3" id="KW-1185">Reference proteome</keyword>
<feature type="transmembrane region" description="Helical" evidence="1">
    <location>
        <begin position="22"/>
        <end position="44"/>
    </location>
</feature>
<dbReference type="OrthoDB" id="4529884at2"/>
<dbReference type="RefSeq" id="WP_045692942.1">
    <property type="nucleotide sequence ID" value="NZ_JZKH01000007.1"/>
</dbReference>
<feature type="transmembrane region" description="Helical" evidence="1">
    <location>
        <begin position="138"/>
        <end position="159"/>
    </location>
</feature>
<dbReference type="Proteomes" id="UP000033699">
    <property type="component" value="Unassembled WGS sequence"/>
</dbReference>
<keyword evidence="1" id="KW-1133">Transmembrane helix</keyword>
<protein>
    <recommendedName>
        <fullName evidence="4">ABC transporter permease</fullName>
    </recommendedName>
</protein>
<feature type="transmembrane region" description="Helical" evidence="1">
    <location>
        <begin position="214"/>
        <end position="237"/>
    </location>
</feature>